<dbReference type="AlphaFoldDB" id="G9WKQ2"/>
<evidence type="ECO:0000256" key="8">
    <source>
        <dbReference type="ARBA" id="ARBA00022741"/>
    </source>
</evidence>
<evidence type="ECO:0000313" key="18">
    <source>
        <dbReference type="EMBL" id="EHL13670.1"/>
    </source>
</evidence>
<dbReference type="SUPFAM" id="SSF47384">
    <property type="entry name" value="Homodimeric domain of signal transducing histidine kinase"/>
    <property type="match status" value="1"/>
</dbReference>
<keyword evidence="13 15" id="KW-0472">Membrane</keyword>
<dbReference type="HOGENOM" id="CLU_000445_89_3_9"/>
<organism evidence="18 19">
    <name type="scientific">Oribacterium parvum ACB1</name>
    <dbReference type="NCBI Taxonomy" id="796943"/>
    <lineage>
        <taxon>Bacteria</taxon>
        <taxon>Bacillati</taxon>
        <taxon>Bacillota</taxon>
        <taxon>Clostridia</taxon>
        <taxon>Lachnospirales</taxon>
        <taxon>Lachnospiraceae</taxon>
        <taxon>Oribacterium</taxon>
    </lineage>
</organism>
<dbReference type="Pfam" id="PF02518">
    <property type="entry name" value="HATPase_c"/>
    <property type="match status" value="1"/>
</dbReference>
<dbReference type="InterPro" id="IPR050398">
    <property type="entry name" value="HssS/ArlS-like"/>
</dbReference>
<proteinExistence type="predicted"/>
<dbReference type="InterPro" id="IPR005467">
    <property type="entry name" value="His_kinase_dom"/>
</dbReference>
<evidence type="ECO:0000256" key="12">
    <source>
        <dbReference type="ARBA" id="ARBA00023012"/>
    </source>
</evidence>
<dbReference type="SMART" id="SM00388">
    <property type="entry name" value="HisKA"/>
    <property type="match status" value="1"/>
</dbReference>
<evidence type="ECO:0000256" key="10">
    <source>
        <dbReference type="ARBA" id="ARBA00022840"/>
    </source>
</evidence>
<dbReference type="Pfam" id="PF00672">
    <property type="entry name" value="HAMP"/>
    <property type="match status" value="1"/>
</dbReference>
<dbReference type="InterPro" id="IPR003594">
    <property type="entry name" value="HATPase_dom"/>
</dbReference>
<keyword evidence="19" id="KW-1185">Reference proteome</keyword>
<evidence type="ECO:0000256" key="9">
    <source>
        <dbReference type="ARBA" id="ARBA00022777"/>
    </source>
</evidence>
<feature type="domain" description="Histidine kinase" evidence="16">
    <location>
        <begin position="122"/>
        <end position="342"/>
    </location>
</feature>
<dbReference type="InterPro" id="IPR036890">
    <property type="entry name" value="HATPase_C_sf"/>
</dbReference>
<dbReference type="PATRIC" id="fig|796943.3.peg.314"/>
<evidence type="ECO:0000256" key="1">
    <source>
        <dbReference type="ARBA" id="ARBA00000085"/>
    </source>
</evidence>
<dbReference type="Proteomes" id="UP000018461">
    <property type="component" value="Unassembled WGS sequence"/>
</dbReference>
<reference evidence="18" key="2">
    <citation type="submission" date="2013-03" db="EMBL/GenBank/DDBJ databases">
        <title>The Genome Sequence of Oribacterium sp. ACB1.</title>
        <authorList>
            <consortium name="The Broad Institute Genomics Platform"/>
            <consortium name="The Broad Institute Genome Sequencing Center for Infectious Disease"/>
            <person name="Earl A."/>
            <person name="Ward D."/>
            <person name="Feldgarden M."/>
            <person name="Gevers D."/>
            <person name="Sizova M."/>
            <person name="Hazen A."/>
            <person name="Epstein S."/>
            <person name="Walker B."/>
            <person name="Young S."/>
            <person name="Zeng Q."/>
            <person name="Gargeya S."/>
            <person name="Fitzgerald M."/>
            <person name="Haas B."/>
            <person name="Abouelleil A."/>
            <person name="Allen A.W."/>
            <person name="Alvarado L."/>
            <person name="Arachchi H.M."/>
            <person name="Berlin A.M."/>
            <person name="Chapman S.B."/>
            <person name="Gainer-Dewar J."/>
            <person name="Goldberg J."/>
            <person name="Griggs A."/>
            <person name="Gujja S."/>
            <person name="Hansen M."/>
            <person name="Howarth C."/>
            <person name="Imamovic A."/>
            <person name="Ireland A."/>
            <person name="Larimer J."/>
            <person name="McCowan C."/>
            <person name="Murphy C."/>
            <person name="Pearson M."/>
            <person name="Poon T.W."/>
            <person name="Priest M."/>
            <person name="Roberts A."/>
            <person name="Saif S."/>
            <person name="Shea T."/>
            <person name="Sisk P."/>
            <person name="Sykes S."/>
            <person name="Wortman J."/>
            <person name="Nusbaum C."/>
            <person name="Birren B."/>
        </authorList>
    </citation>
    <scope>NUCLEOTIDE SEQUENCE [LARGE SCALE GENOMIC DNA]</scope>
    <source>
        <strain evidence="18">ACB1</strain>
    </source>
</reference>
<dbReference type="EC" id="2.7.13.3" evidence="3"/>
<comment type="subcellular location">
    <subcellularLocation>
        <location evidence="2">Cell membrane</location>
        <topology evidence="2">Multi-pass membrane protein</topology>
    </subcellularLocation>
</comment>
<keyword evidence="11 15" id="KW-1133">Transmembrane helix</keyword>
<sequence length="349" mass="39720">MKSLGLMGRVAVSFCVSTLLPIFLFFLSTQGLTTMEQNIFILVIAGIFLVAWIYNGIVKPIDTLKNAARRIEGGDLNFTLEAETHDEFGELTQAFEKMRIKLKQNQEEKMRDEEENRELVSNIAHDLKTPITAIRGYAEGILEGVASTEEKRRKYLQTIYHKAVEMNRLIDELNYYAKIETNRIPYHFVRLPALEYFQDYSVEIAVDLDSLGFQFGTDFFVEDTVEVIADPEQLRKVLNNIVSNAVKYMDKEEPKIQFSLLDAGDFVEIVIKDNGKGIEKKDLPYIFERFFRSDTARGTETGGSGIGLSIVKKIIEDSGGRIWAESELGEGTSIHFVLRKYFMESGTKS</sequence>
<dbReference type="Gene3D" id="3.30.565.10">
    <property type="entry name" value="Histidine kinase-like ATPase, C-terminal domain"/>
    <property type="match status" value="1"/>
</dbReference>
<dbReference type="PRINTS" id="PR00344">
    <property type="entry name" value="BCTRLSENSOR"/>
</dbReference>
<evidence type="ECO:0000256" key="3">
    <source>
        <dbReference type="ARBA" id="ARBA00012438"/>
    </source>
</evidence>
<feature type="transmembrane region" description="Helical" evidence="15">
    <location>
        <begin position="6"/>
        <end position="27"/>
    </location>
</feature>
<dbReference type="PANTHER" id="PTHR45528:SF1">
    <property type="entry name" value="SENSOR HISTIDINE KINASE CPXA"/>
    <property type="match status" value="1"/>
</dbReference>
<dbReference type="Gene3D" id="1.10.287.130">
    <property type="match status" value="1"/>
</dbReference>
<evidence type="ECO:0000256" key="6">
    <source>
        <dbReference type="ARBA" id="ARBA00022679"/>
    </source>
</evidence>
<dbReference type="EMBL" id="AFZC02000002">
    <property type="protein sequence ID" value="EHL13670.1"/>
    <property type="molecule type" value="Genomic_DNA"/>
</dbReference>
<reference evidence="18" key="1">
    <citation type="submission" date="2011-08" db="EMBL/GenBank/DDBJ databases">
        <authorList>
            <consortium name="The Broad Institute Genome Sequencing Platform"/>
            <person name="Earl A."/>
            <person name="Ward D."/>
            <person name="Feldgarden M."/>
            <person name="Gevers D."/>
            <person name="Sizova M."/>
            <person name="Hazen A."/>
            <person name="Epstein S."/>
            <person name="Young S.K."/>
            <person name="Zeng Q."/>
            <person name="Gargeya S."/>
            <person name="Fitzgerald M."/>
            <person name="Haas B."/>
            <person name="Abouelleil A."/>
            <person name="Alvarado L."/>
            <person name="Arachchi H.M."/>
            <person name="Berlin A."/>
            <person name="Brown A."/>
            <person name="Chapman S.B."/>
            <person name="Chen Z."/>
            <person name="Dunbar C."/>
            <person name="Freedman E."/>
            <person name="Gearin G."/>
            <person name="Gellesch M."/>
            <person name="Goldberg J."/>
            <person name="Griggs A."/>
            <person name="Gujja S."/>
            <person name="Heiman D."/>
            <person name="Howarth C."/>
            <person name="Larson L."/>
            <person name="Lui A."/>
            <person name="MacDonald P.J.P."/>
            <person name="Montmayeur A."/>
            <person name="Murphy C."/>
            <person name="Neiman D."/>
            <person name="Pearson M."/>
            <person name="Priest M."/>
            <person name="Roberts A."/>
            <person name="Saif S."/>
            <person name="Shea T."/>
            <person name="Shenoy N."/>
            <person name="Sisk P."/>
            <person name="Stolte C."/>
            <person name="Sykes S."/>
            <person name="Wortman J."/>
            <person name="Nusbaum C."/>
            <person name="Birren B."/>
        </authorList>
    </citation>
    <scope>NUCLEOTIDE SEQUENCE</scope>
    <source>
        <strain evidence="18">ACB1</strain>
    </source>
</reference>
<name>G9WKQ2_9FIRM</name>
<keyword evidence="14" id="KW-0175">Coiled coil</keyword>
<keyword evidence="4" id="KW-1003">Cell membrane</keyword>
<keyword evidence="7 15" id="KW-0812">Transmembrane</keyword>
<evidence type="ECO:0000256" key="13">
    <source>
        <dbReference type="ARBA" id="ARBA00023136"/>
    </source>
</evidence>
<gene>
    <name evidence="18" type="ORF">HMPREF9625_01959</name>
</gene>
<dbReference type="STRING" id="796943.HMPREF9625_01959"/>
<dbReference type="PANTHER" id="PTHR45528">
    <property type="entry name" value="SENSOR HISTIDINE KINASE CPXA"/>
    <property type="match status" value="1"/>
</dbReference>
<feature type="coiled-coil region" evidence="14">
    <location>
        <begin position="95"/>
        <end position="123"/>
    </location>
</feature>
<dbReference type="SMART" id="SM00387">
    <property type="entry name" value="HATPase_c"/>
    <property type="match status" value="1"/>
</dbReference>
<dbReference type="InterPro" id="IPR004358">
    <property type="entry name" value="Sig_transdc_His_kin-like_C"/>
</dbReference>
<evidence type="ECO:0000259" key="17">
    <source>
        <dbReference type="PROSITE" id="PS50885"/>
    </source>
</evidence>
<dbReference type="InterPro" id="IPR003660">
    <property type="entry name" value="HAMP_dom"/>
</dbReference>
<evidence type="ECO:0000256" key="4">
    <source>
        <dbReference type="ARBA" id="ARBA00022475"/>
    </source>
</evidence>
<keyword evidence="6" id="KW-0808">Transferase</keyword>
<evidence type="ECO:0000256" key="15">
    <source>
        <dbReference type="SAM" id="Phobius"/>
    </source>
</evidence>
<dbReference type="Pfam" id="PF00512">
    <property type="entry name" value="HisKA"/>
    <property type="match status" value="1"/>
</dbReference>
<protein>
    <recommendedName>
        <fullName evidence="3">histidine kinase</fullName>
        <ecNumber evidence="3">2.7.13.3</ecNumber>
    </recommendedName>
</protein>
<keyword evidence="12" id="KW-0902">Two-component regulatory system</keyword>
<comment type="caution">
    <text evidence="18">The sequence shown here is derived from an EMBL/GenBank/DDBJ whole genome shotgun (WGS) entry which is preliminary data.</text>
</comment>
<dbReference type="SUPFAM" id="SSF55874">
    <property type="entry name" value="ATPase domain of HSP90 chaperone/DNA topoisomerase II/histidine kinase"/>
    <property type="match status" value="1"/>
</dbReference>
<keyword evidence="9" id="KW-0418">Kinase</keyword>
<dbReference type="GO" id="GO:0005886">
    <property type="term" value="C:plasma membrane"/>
    <property type="evidence" value="ECO:0007669"/>
    <property type="project" value="UniProtKB-SubCell"/>
</dbReference>
<dbReference type="GO" id="GO:0000155">
    <property type="term" value="F:phosphorelay sensor kinase activity"/>
    <property type="evidence" value="ECO:0007669"/>
    <property type="project" value="InterPro"/>
</dbReference>
<keyword evidence="5" id="KW-0597">Phosphoprotein</keyword>
<feature type="transmembrane region" description="Helical" evidence="15">
    <location>
        <begin position="39"/>
        <end position="57"/>
    </location>
</feature>
<dbReference type="CDD" id="cd00075">
    <property type="entry name" value="HATPase"/>
    <property type="match status" value="1"/>
</dbReference>
<feature type="domain" description="HAMP" evidence="17">
    <location>
        <begin position="55"/>
        <end position="107"/>
    </location>
</feature>
<keyword evidence="8" id="KW-0547">Nucleotide-binding</keyword>
<evidence type="ECO:0000256" key="2">
    <source>
        <dbReference type="ARBA" id="ARBA00004651"/>
    </source>
</evidence>
<evidence type="ECO:0000256" key="7">
    <source>
        <dbReference type="ARBA" id="ARBA00022692"/>
    </source>
</evidence>
<evidence type="ECO:0000256" key="5">
    <source>
        <dbReference type="ARBA" id="ARBA00022553"/>
    </source>
</evidence>
<dbReference type="RefSeq" id="WP_009535783.1">
    <property type="nucleotide sequence ID" value="NZ_KE148312.1"/>
</dbReference>
<dbReference type="InterPro" id="IPR003661">
    <property type="entry name" value="HisK_dim/P_dom"/>
</dbReference>
<dbReference type="CDD" id="cd00082">
    <property type="entry name" value="HisKA"/>
    <property type="match status" value="1"/>
</dbReference>
<dbReference type="PROSITE" id="PS50885">
    <property type="entry name" value="HAMP"/>
    <property type="match status" value="1"/>
</dbReference>
<dbReference type="CDD" id="cd06225">
    <property type="entry name" value="HAMP"/>
    <property type="match status" value="1"/>
</dbReference>
<dbReference type="FunFam" id="3.30.565.10:FF:000006">
    <property type="entry name" value="Sensor histidine kinase WalK"/>
    <property type="match status" value="1"/>
</dbReference>
<dbReference type="Gene3D" id="6.10.340.10">
    <property type="match status" value="1"/>
</dbReference>
<comment type="catalytic activity">
    <reaction evidence="1">
        <text>ATP + protein L-histidine = ADP + protein N-phospho-L-histidine.</text>
        <dbReference type="EC" id="2.7.13.3"/>
    </reaction>
</comment>
<dbReference type="InterPro" id="IPR036097">
    <property type="entry name" value="HisK_dim/P_sf"/>
</dbReference>
<dbReference type="PROSITE" id="PS50109">
    <property type="entry name" value="HIS_KIN"/>
    <property type="match status" value="1"/>
</dbReference>
<evidence type="ECO:0000256" key="11">
    <source>
        <dbReference type="ARBA" id="ARBA00022989"/>
    </source>
</evidence>
<keyword evidence="10" id="KW-0067">ATP-binding</keyword>
<dbReference type="SUPFAM" id="SSF158472">
    <property type="entry name" value="HAMP domain-like"/>
    <property type="match status" value="1"/>
</dbReference>
<dbReference type="SMART" id="SM00304">
    <property type="entry name" value="HAMP"/>
    <property type="match status" value="1"/>
</dbReference>
<evidence type="ECO:0000256" key="14">
    <source>
        <dbReference type="SAM" id="Coils"/>
    </source>
</evidence>
<accession>G9WKQ2</accession>
<evidence type="ECO:0000313" key="19">
    <source>
        <dbReference type="Proteomes" id="UP000018461"/>
    </source>
</evidence>
<evidence type="ECO:0000259" key="16">
    <source>
        <dbReference type="PROSITE" id="PS50109"/>
    </source>
</evidence>
<dbReference type="GO" id="GO:0005524">
    <property type="term" value="F:ATP binding"/>
    <property type="evidence" value="ECO:0007669"/>
    <property type="project" value="UniProtKB-KW"/>
</dbReference>